<evidence type="ECO:0000256" key="1">
    <source>
        <dbReference type="SAM" id="MobiDB-lite"/>
    </source>
</evidence>
<comment type="caution">
    <text evidence="3">The sequence shown here is derived from an EMBL/GenBank/DDBJ whole genome shotgun (WGS) entry which is preliminary data.</text>
</comment>
<dbReference type="GO" id="GO:0005643">
    <property type="term" value="C:nuclear pore"/>
    <property type="evidence" value="ECO:0007669"/>
    <property type="project" value="InterPro"/>
</dbReference>
<accession>A0A369JM64</accession>
<name>A0A369JM64_HYPMA</name>
<feature type="domain" description="Nuclear pore complex NUP2/50/61" evidence="2">
    <location>
        <begin position="1"/>
        <end position="52"/>
    </location>
</feature>
<sequence>MKRRVNNQLTAENIHEESEMPTAEGFRRADPATLATRQIRGLPKRHLGAGSHVELSSSDHAPVLQTVGLARLLDPVFPLRMSDMKVEEKISAREEVGKIMM</sequence>
<dbReference type="InterPro" id="IPR015007">
    <property type="entry name" value="NUP2/50/61"/>
</dbReference>
<gene>
    <name evidence="3" type="ORF">Hypma_009866</name>
</gene>
<evidence type="ECO:0000259" key="2">
    <source>
        <dbReference type="Pfam" id="PF08911"/>
    </source>
</evidence>
<feature type="region of interest" description="Disordered" evidence="1">
    <location>
        <begin position="1"/>
        <end position="30"/>
    </location>
</feature>
<dbReference type="OrthoDB" id="185618at2759"/>
<organism evidence="3 4">
    <name type="scientific">Hypsizygus marmoreus</name>
    <name type="common">White beech mushroom</name>
    <name type="synonym">Agaricus marmoreus</name>
    <dbReference type="NCBI Taxonomy" id="39966"/>
    <lineage>
        <taxon>Eukaryota</taxon>
        <taxon>Fungi</taxon>
        <taxon>Dikarya</taxon>
        <taxon>Basidiomycota</taxon>
        <taxon>Agaricomycotina</taxon>
        <taxon>Agaricomycetes</taxon>
        <taxon>Agaricomycetidae</taxon>
        <taxon>Agaricales</taxon>
        <taxon>Tricholomatineae</taxon>
        <taxon>Lyophyllaceae</taxon>
        <taxon>Hypsizygus</taxon>
    </lineage>
</organism>
<evidence type="ECO:0000313" key="3">
    <source>
        <dbReference type="EMBL" id="RDB22928.1"/>
    </source>
</evidence>
<dbReference type="Pfam" id="PF08911">
    <property type="entry name" value="NUP50"/>
    <property type="match status" value="1"/>
</dbReference>
<feature type="compositionally biased region" description="Polar residues" evidence="1">
    <location>
        <begin position="1"/>
        <end position="11"/>
    </location>
</feature>
<dbReference type="AlphaFoldDB" id="A0A369JM64"/>
<keyword evidence="4" id="KW-1185">Reference proteome</keyword>
<evidence type="ECO:0000313" key="4">
    <source>
        <dbReference type="Proteomes" id="UP000076154"/>
    </source>
</evidence>
<dbReference type="EMBL" id="LUEZ02000048">
    <property type="protein sequence ID" value="RDB22928.1"/>
    <property type="molecule type" value="Genomic_DNA"/>
</dbReference>
<dbReference type="Proteomes" id="UP000076154">
    <property type="component" value="Unassembled WGS sequence"/>
</dbReference>
<reference evidence="3" key="1">
    <citation type="submission" date="2018-04" db="EMBL/GenBank/DDBJ databases">
        <title>Whole genome sequencing of Hypsizygus marmoreus.</title>
        <authorList>
            <person name="Choi I.-G."/>
            <person name="Min B."/>
            <person name="Kim J.-G."/>
            <person name="Kim S."/>
            <person name="Oh Y.-L."/>
            <person name="Kong W.-S."/>
            <person name="Park H."/>
            <person name="Jeong J."/>
            <person name="Song E.-S."/>
        </authorList>
    </citation>
    <scope>NUCLEOTIDE SEQUENCE [LARGE SCALE GENOMIC DNA]</scope>
    <source>
        <strain evidence="3">51987-8</strain>
    </source>
</reference>
<dbReference type="InParanoid" id="A0A369JM64"/>
<protein>
    <recommendedName>
        <fullName evidence="2">Nuclear pore complex NUP2/50/61 domain-containing protein</fullName>
    </recommendedName>
</protein>
<proteinExistence type="predicted"/>